<dbReference type="OMA" id="ARWFKIA"/>
<dbReference type="EMBL" id="MNAD01001537">
    <property type="protein sequence ID" value="OJT04590.1"/>
    <property type="molecule type" value="Genomic_DNA"/>
</dbReference>
<comment type="cofactor">
    <cofactor evidence="1">
        <name>Cu(2+)</name>
        <dbReference type="ChEBI" id="CHEBI:29036"/>
    </cofactor>
</comment>
<evidence type="ECO:0000256" key="2">
    <source>
        <dbReference type="ARBA" id="ARBA00004613"/>
    </source>
</evidence>
<comment type="subcellular location">
    <subcellularLocation>
        <location evidence="2">Secreted</location>
    </subcellularLocation>
</comment>
<dbReference type="PANTHER" id="PTHR33353">
    <property type="entry name" value="PUTATIVE (AFU_ORTHOLOGUE AFUA_1G12560)-RELATED"/>
    <property type="match status" value="1"/>
</dbReference>
<feature type="domain" description="Auxiliary Activity family 9 catalytic" evidence="18">
    <location>
        <begin position="21"/>
        <end position="225"/>
    </location>
</feature>
<evidence type="ECO:0000256" key="14">
    <source>
        <dbReference type="ARBA" id="ARBA00045077"/>
    </source>
</evidence>
<evidence type="ECO:0000256" key="11">
    <source>
        <dbReference type="ARBA" id="ARBA00023277"/>
    </source>
</evidence>
<keyword evidence="11" id="KW-0119">Carbohydrate metabolism</keyword>
<dbReference type="GO" id="GO:0005576">
    <property type="term" value="C:extracellular region"/>
    <property type="evidence" value="ECO:0007669"/>
    <property type="project" value="UniProtKB-SubCell"/>
</dbReference>
<accession>A0A1M2VAB1</accession>
<evidence type="ECO:0000256" key="17">
    <source>
        <dbReference type="SAM" id="SignalP"/>
    </source>
</evidence>
<keyword evidence="3" id="KW-0964">Secreted</keyword>
<evidence type="ECO:0000256" key="3">
    <source>
        <dbReference type="ARBA" id="ARBA00022525"/>
    </source>
</evidence>
<gene>
    <name evidence="19" type="ORF">TRAPUB_4705</name>
</gene>
<dbReference type="Pfam" id="PF03443">
    <property type="entry name" value="AA9"/>
    <property type="match status" value="1"/>
</dbReference>
<evidence type="ECO:0000313" key="20">
    <source>
        <dbReference type="Proteomes" id="UP000184267"/>
    </source>
</evidence>
<protein>
    <recommendedName>
        <fullName evidence="15">lytic cellulose monooxygenase (C4-dehydrogenating)</fullName>
        <ecNumber evidence="15">1.14.99.56</ecNumber>
    </recommendedName>
</protein>
<keyword evidence="5 17" id="KW-0732">Signal</keyword>
<organism evidence="19 20">
    <name type="scientific">Trametes pubescens</name>
    <name type="common">White-rot fungus</name>
    <dbReference type="NCBI Taxonomy" id="154538"/>
    <lineage>
        <taxon>Eukaryota</taxon>
        <taxon>Fungi</taxon>
        <taxon>Dikarya</taxon>
        <taxon>Basidiomycota</taxon>
        <taxon>Agaricomycotina</taxon>
        <taxon>Agaricomycetes</taxon>
        <taxon>Polyporales</taxon>
        <taxon>Polyporaceae</taxon>
        <taxon>Trametes</taxon>
    </lineage>
</organism>
<dbReference type="GO" id="GO:0030245">
    <property type="term" value="P:cellulose catabolic process"/>
    <property type="evidence" value="ECO:0007669"/>
    <property type="project" value="UniProtKB-KW"/>
</dbReference>
<dbReference type="EC" id="1.14.99.56" evidence="15"/>
<dbReference type="STRING" id="154538.A0A1M2VAB1"/>
<evidence type="ECO:0000256" key="1">
    <source>
        <dbReference type="ARBA" id="ARBA00001973"/>
    </source>
</evidence>
<keyword evidence="9" id="KW-0503">Monooxygenase</keyword>
<name>A0A1M2VAB1_TRAPU</name>
<dbReference type="Gene3D" id="2.70.50.70">
    <property type="match status" value="1"/>
</dbReference>
<evidence type="ECO:0000256" key="8">
    <source>
        <dbReference type="ARBA" id="ARBA00023008"/>
    </source>
</evidence>
<dbReference type="GO" id="GO:0046872">
    <property type="term" value="F:metal ion binding"/>
    <property type="evidence" value="ECO:0007669"/>
    <property type="project" value="UniProtKB-KW"/>
</dbReference>
<feature type="compositionally biased region" description="Low complexity" evidence="16">
    <location>
        <begin position="244"/>
        <end position="295"/>
    </location>
</feature>
<evidence type="ECO:0000256" key="7">
    <source>
        <dbReference type="ARBA" id="ARBA00023002"/>
    </source>
</evidence>
<feature type="region of interest" description="Disordered" evidence="16">
    <location>
        <begin position="242"/>
        <end position="312"/>
    </location>
</feature>
<dbReference type="GO" id="GO:0004497">
    <property type="term" value="F:monooxygenase activity"/>
    <property type="evidence" value="ECO:0007669"/>
    <property type="project" value="UniProtKB-KW"/>
</dbReference>
<comment type="caution">
    <text evidence="19">The sequence shown here is derived from an EMBL/GenBank/DDBJ whole genome shotgun (WGS) entry which is preliminary data.</text>
</comment>
<evidence type="ECO:0000313" key="19">
    <source>
        <dbReference type="EMBL" id="OJT04590.1"/>
    </source>
</evidence>
<keyword evidence="10" id="KW-1015">Disulfide bond</keyword>
<feature type="chain" id="PRO_5013132439" description="lytic cellulose monooxygenase (C4-dehydrogenating)" evidence="17">
    <location>
        <begin position="21"/>
        <end position="323"/>
    </location>
</feature>
<keyword evidence="12" id="KW-0624">Polysaccharide degradation</keyword>
<dbReference type="InterPro" id="IPR005103">
    <property type="entry name" value="AA9_LPMO"/>
</dbReference>
<evidence type="ECO:0000256" key="15">
    <source>
        <dbReference type="ARBA" id="ARBA00047174"/>
    </source>
</evidence>
<evidence type="ECO:0000256" key="13">
    <source>
        <dbReference type="ARBA" id="ARBA00044502"/>
    </source>
</evidence>
<keyword evidence="6" id="KW-0136">Cellulose degradation</keyword>
<dbReference type="PANTHER" id="PTHR33353:SF10">
    <property type="entry name" value="ENDO-BETA-1,4-GLUCANASE D"/>
    <property type="match status" value="1"/>
</dbReference>
<dbReference type="Proteomes" id="UP000184267">
    <property type="component" value="Unassembled WGS sequence"/>
</dbReference>
<dbReference type="OrthoDB" id="4849160at2759"/>
<evidence type="ECO:0000256" key="4">
    <source>
        <dbReference type="ARBA" id="ARBA00022723"/>
    </source>
</evidence>
<dbReference type="CDD" id="cd21175">
    <property type="entry name" value="LPMO_AA9"/>
    <property type="match status" value="1"/>
</dbReference>
<proteinExistence type="inferred from homology"/>
<keyword evidence="20" id="KW-1185">Reference proteome</keyword>
<keyword evidence="7" id="KW-0560">Oxidoreductase</keyword>
<evidence type="ECO:0000256" key="10">
    <source>
        <dbReference type="ARBA" id="ARBA00023157"/>
    </source>
</evidence>
<dbReference type="AlphaFoldDB" id="A0A1M2VAB1"/>
<sequence length="323" mass="33026">MKAATTFALSVLALLPFVSAHGYVSQVTIDGTSYKGNTPGSSSVKSAIRMIADVSPVKGATNQYLSCGQNAQKAATVATASPGSKVSFKWSAITGGNWFHNVGPLMTYMASCGTAGCTSFNSSAARWFKIAQAGLQSDGTWAQAALLTGAPATVSLPSNIAPGEYLIRHEIIALHTAMTSGGAEFYPSCTQLKIGGSKTGTPNATVSFPGAYKDTDAGILVDVYDLVGSYVFPGPAISNLSGKTSVASSNSTTTASDSDSETSSASETVSSTSTESASASSVSISTSATASTSTTTEDDCEDEADAEPTQLSRRFSRVMRAVL</sequence>
<evidence type="ECO:0000256" key="6">
    <source>
        <dbReference type="ARBA" id="ARBA00023001"/>
    </source>
</evidence>
<reference evidence="19 20" key="1">
    <citation type="submission" date="2016-10" db="EMBL/GenBank/DDBJ databases">
        <title>Genome sequence of the basidiomycete white-rot fungus Trametes pubescens.</title>
        <authorList>
            <person name="Makela M.R."/>
            <person name="Granchi Z."/>
            <person name="Peng M."/>
            <person name="De Vries R.P."/>
            <person name="Grigoriev I."/>
            <person name="Riley R."/>
            <person name="Hilden K."/>
        </authorList>
    </citation>
    <scope>NUCLEOTIDE SEQUENCE [LARGE SCALE GENOMIC DNA]</scope>
    <source>
        <strain evidence="19 20">FBCC735</strain>
    </source>
</reference>
<keyword evidence="8" id="KW-0186">Copper</keyword>
<evidence type="ECO:0000256" key="9">
    <source>
        <dbReference type="ARBA" id="ARBA00023033"/>
    </source>
</evidence>
<dbReference type="InterPro" id="IPR049892">
    <property type="entry name" value="AA9"/>
</dbReference>
<feature type="compositionally biased region" description="Acidic residues" evidence="16">
    <location>
        <begin position="296"/>
        <end position="306"/>
    </location>
</feature>
<comment type="similarity">
    <text evidence="13">Belongs to the polysaccharide monooxygenase AA9 family.</text>
</comment>
<evidence type="ECO:0000256" key="16">
    <source>
        <dbReference type="SAM" id="MobiDB-lite"/>
    </source>
</evidence>
<evidence type="ECO:0000259" key="18">
    <source>
        <dbReference type="Pfam" id="PF03443"/>
    </source>
</evidence>
<comment type="catalytic activity">
    <reaction evidence="14">
        <text>[(1-&gt;4)-beta-D-glucosyl]n+m + reduced acceptor + O2 = 4-dehydro-beta-D-glucosyl-[(1-&gt;4)-beta-D-glucosyl]n-1 + [(1-&gt;4)-beta-D-glucosyl]m + acceptor + H2O.</text>
        <dbReference type="EC" id="1.14.99.56"/>
    </reaction>
</comment>
<evidence type="ECO:0000256" key="5">
    <source>
        <dbReference type="ARBA" id="ARBA00022729"/>
    </source>
</evidence>
<keyword evidence="4" id="KW-0479">Metal-binding</keyword>
<feature type="signal peptide" evidence="17">
    <location>
        <begin position="1"/>
        <end position="20"/>
    </location>
</feature>
<evidence type="ECO:0000256" key="12">
    <source>
        <dbReference type="ARBA" id="ARBA00023326"/>
    </source>
</evidence>